<feature type="domain" description="STAS" evidence="4">
    <location>
        <begin position="34"/>
        <end position="128"/>
    </location>
</feature>
<dbReference type="Proteomes" id="UP000246410">
    <property type="component" value="Unassembled WGS sequence"/>
</dbReference>
<evidence type="ECO:0000313" key="5">
    <source>
        <dbReference type="EMBL" id="PWV71719.1"/>
    </source>
</evidence>
<dbReference type="Pfam" id="PF01740">
    <property type="entry name" value="STAS"/>
    <property type="match status" value="1"/>
</dbReference>
<comment type="similarity">
    <text evidence="1 2">Belongs to the anti-sigma-factor antagonist family.</text>
</comment>
<protein>
    <recommendedName>
        <fullName evidence="2">Anti-sigma factor antagonist</fullName>
    </recommendedName>
</protein>
<dbReference type="InterPro" id="IPR002645">
    <property type="entry name" value="STAS_dom"/>
</dbReference>
<evidence type="ECO:0000256" key="3">
    <source>
        <dbReference type="SAM" id="MobiDB-lite"/>
    </source>
</evidence>
<sequence>MPRNRVLVNTPLSHDRSRSSSGAEPDADDVRARLRAETSTVRHGTLLRVHGEIDAYTFAYWRRLFDTARLAARDTGHLLVDLDAVEFMSCRAIAELADSAERSHREGLRVSVVSPSSAIVHIATVAGLALPIYPDVNAATIEHVRCAARSGSTDLRNRSHA</sequence>
<dbReference type="SUPFAM" id="SSF52091">
    <property type="entry name" value="SpoIIaa-like"/>
    <property type="match status" value="1"/>
</dbReference>
<reference evidence="5 6" key="1">
    <citation type="submission" date="2018-05" db="EMBL/GenBank/DDBJ databases">
        <title>Genomic Encyclopedia of Type Strains, Phase IV (KMG-IV): sequencing the most valuable type-strain genomes for metagenomic binning, comparative biology and taxonomic classification.</title>
        <authorList>
            <person name="Goeker M."/>
        </authorList>
    </citation>
    <scope>NUCLEOTIDE SEQUENCE [LARGE SCALE GENOMIC DNA]</scope>
    <source>
        <strain evidence="5 6">DSM 44717</strain>
    </source>
</reference>
<feature type="region of interest" description="Disordered" evidence="3">
    <location>
        <begin position="1"/>
        <end position="30"/>
    </location>
</feature>
<dbReference type="NCBIfam" id="TIGR00377">
    <property type="entry name" value="ant_ant_sig"/>
    <property type="match status" value="1"/>
</dbReference>
<dbReference type="EMBL" id="QGTL01000010">
    <property type="protein sequence ID" value="PWV71719.1"/>
    <property type="molecule type" value="Genomic_DNA"/>
</dbReference>
<dbReference type="InterPro" id="IPR003658">
    <property type="entry name" value="Anti-sigma_ant"/>
</dbReference>
<dbReference type="AlphaFoldDB" id="A0A317N9D2"/>
<dbReference type="Gene3D" id="3.30.750.24">
    <property type="entry name" value="STAS domain"/>
    <property type="match status" value="1"/>
</dbReference>
<evidence type="ECO:0000256" key="1">
    <source>
        <dbReference type="ARBA" id="ARBA00009013"/>
    </source>
</evidence>
<keyword evidence="6" id="KW-1185">Reference proteome</keyword>
<evidence type="ECO:0000313" key="6">
    <source>
        <dbReference type="Proteomes" id="UP000246410"/>
    </source>
</evidence>
<dbReference type="GO" id="GO:0043856">
    <property type="term" value="F:anti-sigma factor antagonist activity"/>
    <property type="evidence" value="ECO:0007669"/>
    <property type="project" value="InterPro"/>
</dbReference>
<dbReference type="PROSITE" id="PS50801">
    <property type="entry name" value="STAS"/>
    <property type="match status" value="1"/>
</dbReference>
<comment type="caution">
    <text evidence="5">The sequence shown here is derived from an EMBL/GenBank/DDBJ whole genome shotgun (WGS) entry which is preliminary data.</text>
</comment>
<dbReference type="InterPro" id="IPR036513">
    <property type="entry name" value="STAS_dom_sf"/>
</dbReference>
<name>A0A317N9D2_9NOCA</name>
<dbReference type="CDD" id="cd07043">
    <property type="entry name" value="STAS_anti-anti-sigma_factors"/>
    <property type="match status" value="1"/>
</dbReference>
<organism evidence="5 6">
    <name type="scientific">Nocardia neocaledoniensis</name>
    <dbReference type="NCBI Taxonomy" id="236511"/>
    <lineage>
        <taxon>Bacteria</taxon>
        <taxon>Bacillati</taxon>
        <taxon>Actinomycetota</taxon>
        <taxon>Actinomycetes</taxon>
        <taxon>Mycobacteriales</taxon>
        <taxon>Nocardiaceae</taxon>
        <taxon>Nocardia</taxon>
    </lineage>
</organism>
<proteinExistence type="inferred from homology"/>
<gene>
    <name evidence="5" type="ORF">DFR69_110203</name>
</gene>
<evidence type="ECO:0000256" key="2">
    <source>
        <dbReference type="RuleBase" id="RU003749"/>
    </source>
</evidence>
<accession>A0A317N9D2</accession>
<evidence type="ECO:0000259" key="4">
    <source>
        <dbReference type="PROSITE" id="PS50801"/>
    </source>
</evidence>